<keyword evidence="10" id="KW-1133">Transmembrane helix</keyword>
<feature type="compositionally biased region" description="Polar residues" evidence="9">
    <location>
        <begin position="210"/>
        <end position="224"/>
    </location>
</feature>
<keyword evidence="2" id="KW-0479">Metal-binding</keyword>
<evidence type="ECO:0000259" key="12">
    <source>
        <dbReference type="PROSITE" id="PS51050"/>
    </source>
</evidence>
<evidence type="ECO:0000256" key="4">
    <source>
        <dbReference type="ARBA" id="ARBA00022833"/>
    </source>
</evidence>
<evidence type="ECO:0000256" key="2">
    <source>
        <dbReference type="ARBA" id="ARBA00022723"/>
    </source>
</evidence>
<dbReference type="EMBL" id="JACEIK010003051">
    <property type="protein sequence ID" value="MCD9640086.1"/>
    <property type="molecule type" value="Genomic_DNA"/>
</dbReference>
<sequence length="495" mass="55973">MEFSGRRVRPEQGEDDWRSGWLDGVGREEKGERYDGLLVLLADAGGFGRSLWCVRLVGGGGWNGGEIDCCNLVYDPMYPDFESDDSCIRIPVEVMEIADYGRRLLGTRALSYFFMGLGLVVVRSTAYSGLYVYNNYFAYCFVKRRSCKLVLLRKSSIQFRFGWMERDHLDLGTPGKADHNDIHGSSVASRGDNMKHETKDLRDSARSGVIGTSNQNPRDVTSSAEGEEHNTEDEDNHSEDAQKQLVLYDPAAVGAGEIQLVPDPVDSQPRRNSFPNYASRILPSVGAFTVQCANCFKWRLIPTKEKYEEIREHILEQPFYCETAHEWRAELSCDDPPDLTQDGSRLWAIDKPNIAQPPPGWERLLRIRGEGGTRFADVYYVAPSGKRLRSMVEIQKYLQEHPEYVAQGVSMAQFSFQIPRPLQENYVKKRPYRPALANDENDPVNRIAWIDQDGDTDLRLGMPGVPLFEPVGQSFKKKRTPSKRMSNADAACKSS</sequence>
<dbReference type="InterPro" id="IPR001739">
    <property type="entry name" value="Methyl_CpG_DNA-bd"/>
</dbReference>
<keyword evidence="5" id="KW-0805">Transcription regulation</keyword>
<protein>
    <recommendedName>
        <fullName evidence="15">Methyl-CpG-binding domain-containing protein 2</fullName>
    </recommendedName>
</protein>
<evidence type="ECO:0000256" key="7">
    <source>
        <dbReference type="ARBA" id="ARBA00023163"/>
    </source>
</evidence>
<proteinExistence type="predicted"/>
<evidence type="ECO:0000256" key="6">
    <source>
        <dbReference type="ARBA" id="ARBA00023125"/>
    </source>
</evidence>
<dbReference type="PROSITE" id="PS50982">
    <property type="entry name" value="MBD"/>
    <property type="match status" value="1"/>
</dbReference>
<dbReference type="InterPro" id="IPR016177">
    <property type="entry name" value="DNA-bd_dom_sf"/>
</dbReference>
<keyword evidence="7" id="KW-0804">Transcription</keyword>
<keyword evidence="10" id="KW-0812">Transmembrane</keyword>
<dbReference type="InterPro" id="IPR011124">
    <property type="entry name" value="Znf_CW"/>
</dbReference>
<feature type="compositionally biased region" description="Basic and acidic residues" evidence="9">
    <location>
        <begin position="192"/>
        <end position="205"/>
    </location>
</feature>
<dbReference type="PANTHER" id="PTHR12396:SF0">
    <property type="entry name" value="METHYL-CPG BINDING DOMAIN PROTEIN-LIKE, ISOFORM C"/>
    <property type="match status" value="1"/>
</dbReference>
<keyword evidence="14" id="KW-1185">Reference proteome</keyword>
<evidence type="ECO:0000259" key="11">
    <source>
        <dbReference type="PROSITE" id="PS50982"/>
    </source>
</evidence>
<dbReference type="Pfam" id="PF07496">
    <property type="entry name" value="zf-CW"/>
    <property type="match status" value="1"/>
</dbReference>
<dbReference type="Proteomes" id="UP000823775">
    <property type="component" value="Unassembled WGS sequence"/>
</dbReference>
<comment type="subcellular location">
    <subcellularLocation>
        <location evidence="1">Nucleus</location>
    </subcellularLocation>
</comment>
<keyword evidence="10" id="KW-0472">Membrane</keyword>
<feature type="domain" description="CW-type" evidence="12">
    <location>
        <begin position="282"/>
        <end position="341"/>
    </location>
</feature>
<evidence type="ECO:0000256" key="9">
    <source>
        <dbReference type="SAM" id="MobiDB-lite"/>
    </source>
</evidence>
<dbReference type="Gene3D" id="3.30.890.10">
    <property type="entry name" value="Methyl-cpg-binding Protein 2, Chain A"/>
    <property type="match status" value="1"/>
</dbReference>
<dbReference type="SMART" id="SM00391">
    <property type="entry name" value="MBD"/>
    <property type="match status" value="1"/>
</dbReference>
<organism evidence="13 14">
    <name type="scientific">Datura stramonium</name>
    <name type="common">Jimsonweed</name>
    <name type="synonym">Common thornapple</name>
    <dbReference type="NCBI Taxonomy" id="4076"/>
    <lineage>
        <taxon>Eukaryota</taxon>
        <taxon>Viridiplantae</taxon>
        <taxon>Streptophyta</taxon>
        <taxon>Embryophyta</taxon>
        <taxon>Tracheophyta</taxon>
        <taxon>Spermatophyta</taxon>
        <taxon>Magnoliopsida</taxon>
        <taxon>eudicotyledons</taxon>
        <taxon>Gunneridae</taxon>
        <taxon>Pentapetalae</taxon>
        <taxon>asterids</taxon>
        <taxon>lamiids</taxon>
        <taxon>Solanales</taxon>
        <taxon>Solanaceae</taxon>
        <taxon>Solanoideae</taxon>
        <taxon>Datureae</taxon>
        <taxon>Datura</taxon>
    </lineage>
</organism>
<evidence type="ECO:0000256" key="8">
    <source>
        <dbReference type="ARBA" id="ARBA00023242"/>
    </source>
</evidence>
<dbReference type="Pfam" id="PF01429">
    <property type="entry name" value="MBD"/>
    <property type="match status" value="1"/>
</dbReference>
<evidence type="ECO:0000313" key="14">
    <source>
        <dbReference type="Proteomes" id="UP000823775"/>
    </source>
</evidence>
<accession>A0ABS8V0N8</accession>
<keyword evidence="8" id="KW-0539">Nucleus</keyword>
<feature type="transmembrane region" description="Helical" evidence="10">
    <location>
        <begin position="112"/>
        <end position="133"/>
    </location>
</feature>
<dbReference type="PANTHER" id="PTHR12396">
    <property type="entry name" value="METHYL-CPG BINDING PROTEIN, MBD"/>
    <property type="match status" value="1"/>
</dbReference>
<evidence type="ECO:0000313" key="13">
    <source>
        <dbReference type="EMBL" id="MCD9640086.1"/>
    </source>
</evidence>
<dbReference type="CDD" id="cd01396">
    <property type="entry name" value="MeCP2_MBD"/>
    <property type="match status" value="1"/>
</dbReference>
<keyword evidence="4" id="KW-0862">Zinc</keyword>
<feature type="domain" description="MBD" evidence="11">
    <location>
        <begin position="347"/>
        <end position="421"/>
    </location>
</feature>
<name>A0ABS8V0N8_DATST</name>
<comment type="caution">
    <text evidence="13">The sequence shown here is derived from an EMBL/GenBank/DDBJ whole genome shotgun (WGS) entry which is preliminary data.</text>
</comment>
<gene>
    <name evidence="13" type="ORF">HAX54_025158</name>
</gene>
<dbReference type="PROSITE" id="PS51050">
    <property type="entry name" value="ZF_CW"/>
    <property type="match status" value="1"/>
</dbReference>
<evidence type="ECO:0000256" key="1">
    <source>
        <dbReference type="ARBA" id="ARBA00004123"/>
    </source>
</evidence>
<reference evidence="13 14" key="1">
    <citation type="journal article" date="2021" name="BMC Genomics">
        <title>Datura genome reveals duplications of psychoactive alkaloid biosynthetic genes and high mutation rate following tissue culture.</title>
        <authorList>
            <person name="Rajewski A."/>
            <person name="Carter-House D."/>
            <person name="Stajich J."/>
            <person name="Litt A."/>
        </authorList>
    </citation>
    <scope>NUCLEOTIDE SEQUENCE [LARGE SCALE GENOMIC DNA]</scope>
    <source>
        <strain evidence="13">AR-01</strain>
    </source>
</reference>
<evidence type="ECO:0000256" key="3">
    <source>
        <dbReference type="ARBA" id="ARBA00022771"/>
    </source>
</evidence>
<dbReference type="Gene3D" id="3.30.40.100">
    <property type="match status" value="1"/>
</dbReference>
<evidence type="ECO:0000256" key="10">
    <source>
        <dbReference type="SAM" id="Phobius"/>
    </source>
</evidence>
<feature type="region of interest" description="Disordered" evidence="9">
    <location>
        <begin position="174"/>
        <end position="240"/>
    </location>
</feature>
<evidence type="ECO:0008006" key="15">
    <source>
        <dbReference type="Google" id="ProtNLM"/>
    </source>
</evidence>
<feature type="region of interest" description="Disordered" evidence="9">
    <location>
        <begin position="471"/>
        <end position="495"/>
    </location>
</feature>
<keyword evidence="6" id="KW-0238">DNA-binding</keyword>
<evidence type="ECO:0000256" key="5">
    <source>
        <dbReference type="ARBA" id="ARBA00023015"/>
    </source>
</evidence>
<dbReference type="SUPFAM" id="SSF54171">
    <property type="entry name" value="DNA-binding domain"/>
    <property type="match status" value="1"/>
</dbReference>
<keyword evidence="3" id="KW-0863">Zinc-finger</keyword>